<gene>
    <name evidence="2" type="ORF">KPZU09_67440</name>
</gene>
<reference evidence="2" key="1">
    <citation type="submission" date="2020-10" db="EMBL/GenBank/DDBJ databases">
        <title>Genome Sequence of ESBL Producing Zambian Clinical Strains.</title>
        <authorList>
            <person name="Shawa M."/>
            <person name="Furuta Y."/>
            <person name="Simbotwe M."/>
            <person name="Mulenga E."/>
            <person name="Mubanga M."/>
            <person name="Mulenga G."/>
            <person name="Kaile C."/>
            <person name="Zorigt T."/>
            <person name="Hang'ombe B."/>
            <person name="Higashi H."/>
        </authorList>
    </citation>
    <scope>NUCLEOTIDE SEQUENCE</scope>
    <source>
        <strain evidence="2">Zam_UTH_09</strain>
    </source>
</reference>
<dbReference type="AlphaFoldDB" id="A0A919I102"/>
<sequence>MGNQDDRQLVLITQPLEQSQHRGRGLRIEAGGGFIRQQNGRAQRQRAGNADPLALAA</sequence>
<protein>
    <submittedName>
        <fullName evidence="2">Uncharacterized protein</fullName>
    </submittedName>
</protein>
<evidence type="ECO:0000313" key="3">
    <source>
        <dbReference type="Proteomes" id="UP000655094"/>
    </source>
</evidence>
<feature type="compositionally biased region" description="Low complexity" evidence="1">
    <location>
        <begin position="36"/>
        <end position="50"/>
    </location>
</feature>
<proteinExistence type="predicted"/>
<dbReference type="EMBL" id="BNFF01000001">
    <property type="protein sequence ID" value="GHK57008.1"/>
    <property type="molecule type" value="Genomic_DNA"/>
</dbReference>
<dbReference type="AntiFam" id="ANF00142">
    <property type="entry name" value="Shadow ORF (opposite yadG)"/>
</dbReference>
<accession>A0A919I102</accession>
<evidence type="ECO:0000256" key="1">
    <source>
        <dbReference type="SAM" id="MobiDB-lite"/>
    </source>
</evidence>
<dbReference type="Proteomes" id="UP000655094">
    <property type="component" value="Unassembled WGS sequence"/>
</dbReference>
<comment type="caution">
    <text evidence="2">The sequence shown here is derived from an EMBL/GenBank/DDBJ whole genome shotgun (WGS) entry which is preliminary data.</text>
</comment>
<name>A0A919I102_KLEPN</name>
<dbReference type="AntiFam" id="ANF00095">
    <property type="entry name" value="Shadow ORF (opposite ABC transporters)"/>
</dbReference>
<feature type="region of interest" description="Disordered" evidence="1">
    <location>
        <begin position="33"/>
        <end position="57"/>
    </location>
</feature>
<evidence type="ECO:0000313" key="2">
    <source>
        <dbReference type="EMBL" id="GHK57008.1"/>
    </source>
</evidence>
<organism evidence="2 3">
    <name type="scientific">Klebsiella pneumoniae</name>
    <dbReference type="NCBI Taxonomy" id="573"/>
    <lineage>
        <taxon>Bacteria</taxon>
        <taxon>Pseudomonadati</taxon>
        <taxon>Pseudomonadota</taxon>
        <taxon>Gammaproteobacteria</taxon>
        <taxon>Enterobacterales</taxon>
        <taxon>Enterobacteriaceae</taxon>
        <taxon>Klebsiella/Raoultella group</taxon>
        <taxon>Klebsiella</taxon>
        <taxon>Klebsiella pneumoniae complex</taxon>
    </lineage>
</organism>